<accession>A0AAV6GM16</accession>
<dbReference type="Proteomes" id="UP000823561">
    <property type="component" value="Chromosome 10"/>
</dbReference>
<dbReference type="CDD" id="cd01205">
    <property type="entry name" value="EVH1_WASP-like"/>
    <property type="match status" value="1"/>
</dbReference>
<dbReference type="InterPro" id="IPR011993">
    <property type="entry name" value="PH-like_dom_sf"/>
</dbReference>
<dbReference type="Pfam" id="PF00568">
    <property type="entry name" value="WH1"/>
    <property type="match status" value="1"/>
</dbReference>
<protein>
    <recommendedName>
        <fullName evidence="1">WH1 domain-containing protein</fullName>
    </recommendedName>
</protein>
<dbReference type="EMBL" id="JADWDJ010000010">
    <property type="protein sequence ID" value="KAG5274876.1"/>
    <property type="molecule type" value="Genomic_DNA"/>
</dbReference>
<name>A0AAV6GM16_9TELE</name>
<dbReference type="SUPFAM" id="SSF50729">
    <property type="entry name" value="PH domain-like"/>
    <property type="match status" value="1"/>
</dbReference>
<comment type="caution">
    <text evidence="2">The sequence shown here is derived from an EMBL/GenBank/DDBJ whole genome shotgun (WGS) entry which is preliminary data.</text>
</comment>
<proteinExistence type="predicted"/>
<sequence length="152" mass="17073">MLWGCVCVCVGVICICKPFAYVFQVLASAVVQLVLVSPAHKGQRLAWKVHACGVACLEQDRNVHSAFIRLYCVKKAKLLWEQEVYTPFKYSAPHPYFHSFPGDDCNAGLNFADEEEAEKFLSAVQTYVDSFISLCTPTHIYTYPDTFTCICS</sequence>
<dbReference type="InterPro" id="IPR033927">
    <property type="entry name" value="WASPfam_EVH1"/>
</dbReference>
<keyword evidence="3" id="KW-1185">Reference proteome</keyword>
<dbReference type="Gene3D" id="2.30.29.30">
    <property type="entry name" value="Pleckstrin-homology domain (PH domain)/Phosphotyrosine-binding domain (PTB)"/>
    <property type="match status" value="1"/>
</dbReference>
<dbReference type="AlphaFoldDB" id="A0AAV6GM16"/>
<reference evidence="2" key="1">
    <citation type="submission" date="2020-10" db="EMBL/GenBank/DDBJ databases">
        <title>Chromosome-scale genome assembly of the Allis shad, Alosa alosa.</title>
        <authorList>
            <person name="Margot Z."/>
            <person name="Christophe K."/>
            <person name="Cabau C."/>
            <person name="Louis A."/>
            <person name="Berthelot C."/>
            <person name="Parey E."/>
            <person name="Roest Crollius H."/>
            <person name="Montfort J."/>
            <person name="Robinson-Rechavi M."/>
            <person name="Bucao C."/>
            <person name="Bouchez O."/>
            <person name="Gislard M."/>
            <person name="Lluch J."/>
            <person name="Milhes M."/>
            <person name="Lampietro C."/>
            <person name="Lopez Roques C."/>
            <person name="Donnadieu C."/>
            <person name="Braasch I."/>
            <person name="Desvignes T."/>
            <person name="Postlethwait J."/>
            <person name="Bobe J."/>
            <person name="Guiguen Y."/>
        </authorList>
    </citation>
    <scope>NUCLEOTIDE SEQUENCE</scope>
    <source>
        <strain evidence="2">M-15738</strain>
        <tissue evidence="2">Blood</tissue>
    </source>
</reference>
<evidence type="ECO:0000313" key="2">
    <source>
        <dbReference type="EMBL" id="KAG5274876.1"/>
    </source>
</evidence>
<dbReference type="PROSITE" id="PS50229">
    <property type="entry name" value="WH1"/>
    <property type="match status" value="1"/>
</dbReference>
<dbReference type="InterPro" id="IPR000697">
    <property type="entry name" value="WH1/EVH1_dom"/>
</dbReference>
<dbReference type="SMART" id="SM00461">
    <property type="entry name" value="WH1"/>
    <property type="match status" value="1"/>
</dbReference>
<evidence type="ECO:0000259" key="1">
    <source>
        <dbReference type="PROSITE" id="PS50229"/>
    </source>
</evidence>
<organism evidence="2 3">
    <name type="scientific">Alosa alosa</name>
    <name type="common">allis shad</name>
    <dbReference type="NCBI Taxonomy" id="278164"/>
    <lineage>
        <taxon>Eukaryota</taxon>
        <taxon>Metazoa</taxon>
        <taxon>Chordata</taxon>
        <taxon>Craniata</taxon>
        <taxon>Vertebrata</taxon>
        <taxon>Euteleostomi</taxon>
        <taxon>Actinopterygii</taxon>
        <taxon>Neopterygii</taxon>
        <taxon>Teleostei</taxon>
        <taxon>Clupei</taxon>
        <taxon>Clupeiformes</taxon>
        <taxon>Clupeoidei</taxon>
        <taxon>Clupeidae</taxon>
        <taxon>Alosa</taxon>
    </lineage>
</organism>
<evidence type="ECO:0000313" key="3">
    <source>
        <dbReference type="Proteomes" id="UP000823561"/>
    </source>
</evidence>
<feature type="domain" description="WH1" evidence="1">
    <location>
        <begin position="18"/>
        <end position="131"/>
    </location>
</feature>
<gene>
    <name evidence="2" type="ORF">AALO_G00141130</name>
</gene>